<organism evidence="2 3">
    <name type="scientific">Hortaea werneckii</name>
    <name type="common">Black yeast</name>
    <name type="synonym">Cladosporium werneckii</name>
    <dbReference type="NCBI Taxonomy" id="91943"/>
    <lineage>
        <taxon>Eukaryota</taxon>
        <taxon>Fungi</taxon>
        <taxon>Dikarya</taxon>
        <taxon>Ascomycota</taxon>
        <taxon>Pezizomycotina</taxon>
        <taxon>Dothideomycetes</taxon>
        <taxon>Dothideomycetidae</taxon>
        <taxon>Mycosphaerellales</taxon>
        <taxon>Teratosphaeriaceae</taxon>
        <taxon>Hortaea</taxon>
    </lineage>
</organism>
<accession>A0A3M7D1W5</accession>
<reference evidence="2 3" key="1">
    <citation type="journal article" date="2018" name="BMC Genomics">
        <title>Genomic evidence for intraspecific hybridization in a clonal and extremely halotolerant yeast.</title>
        <authorList>
            <person name="Gostincar C."/>
            <person name="Stajich J.E."/>
            <person name="Zupancic J."/>
            <person name="Zalar P."/>
            <person name="Gunde-Cimerman N."/>
        </authorList>
    </citation>
    <scope>NUCLEOTIDE SEQUENCE [LARGE SCALE GENOMIC DNA]</scope>
    <source>
        <strain evidence="2 3">EXF-10513</strain>
    </source>
</reference>
<evidence type="ECO:0000313" key="3">
    <source>
        <dbReference type="Proteomes" id="UP000269539"/>
    </source>
</evidence>
<dbReference type="EMBL" id="QWIO01002321">
    <property type="protein sequence ID" value="RMY57957.1"/>
    <property type="molecule type" value="Genomic_DNA"/>
</dbReference>
<proteinExistence type="predicted"/>
<feature type="compositionally biased region" description="Polar residues" evidence="1">
    <location>
        <begin position="1"/>
        <end position="13"/>
    </location>
</feature>
<sequence>MSPTSSQFSQGLTWSLPARTTPGWASWGRWGITKSNVTFAPPVHPSYGITLHLNDATFSNAASHPCF</sequence>
<evidence type="ECO:0000313" key="2">
    <source>
        <dbReference type="EMBL" id="RMY57957.1"/>
    </source>
</evidence>
<name>A0A3M7D1W5_HORWE</name>
<feature type="region of interest" description="Disordered" evidence="1">
    <location>
        <begin position="1"/>
        <end position="22"/>
    </location>
</feature>
<comment type="caution">
    <text evidence="2">The sequence shown here is derived from an EMBL/GenBank/DDBJ whole genome shotgun (WGS) entry which is preliminary data.</text>
</comment>
<gene>
    <name evidence="2" type="ORF">D0864_13433</name>
</gene>
<dbReference type="AlphaFoldDB" id="A0A3M7D1W5"/>
<protein>
    <submittedName>
        <fullName evidence="2">Uncharacterized protein</fullName>
    </submittedName>
</protein>
<dbReference type="Proteomes" id="UP000269539">
    <property type="component" value="Unassembled WGS sequence"/>
</dbReference>
<evidence type="ECO:0000256" key="1">
    <source>
        <dbReference type="SAM" id="MobiDB-lite"/>
    </source>
</evidence>